<evidence type="ECO:0000313" key="1">
    <source>
        <dbReference type="EMBL" id="XAE42990.1"/>
    </source>
</evidence>
<evidence type="ECO:0000313" key="2">
    <source>
        <dbReference type="Proteomes" id="UP001449795"/>
    </source>
</evidence>
<dbReference type="InterPro" id="IPR012863">
    <property type="entry name" value="DUF1636"/>
</dbReference>
<gene>
    <name evidence="1" type="ORF">AAC691_00415</name>
</gene>
<dbReference type="Proteomes" id="UP001449795">
    <property type="component" value="Chromosome"/>
</dbReference>
<sequence length="136" mass="14486">MSDNAPSPILSEPISKPVLTICVTCRRGLSSAELGDAPVPGRQFRDALMKDADEGAIVIRTVECMSLCARGSAATVSMPGKWTLVLGGLGIEKLDDFREWLKLYSASKIGMVPASKRPPSLSEMVIARLPADIANT</sequence>
<dbReference type="EMBL" id="CP152276">
    <property type="protein sequence ID" value="XAE42990.1"/>
    <property type="molecule type" value="Genomic_DNA"/>
</dbReference>
<organism evidence="1 2">
    <name type="scientific">Nguyenibacter vanlangensis</name>
    <dbReference type="NCBI Taxonomy" id="1216886"/>
    <lineage>
        <taxon>Bacteria</taxon>
        <taxon>Pseudomonadati</taxon>
        <taxon>Pseudomonadota</taxon>
        <taxon>Alphaproteobacteria</taxon>
        <taxon>Acetobacterales</taxon>
        <taxon>Acetobacteraceae</taxon>
        <taxon>Nguyenibacter</taxon>
    </lineage>
</organism>
<protein>
    <submittedName>
        <fullName evidence="1">DUF1636 domain-containing protein</fullName>
    </submittedName>
</protein>
<accession>A0ABZ3D5Q6</accession>
<reference evidence="1 2" key="1">
    <citation type="submission" date="2024-04" db="EMBL/GenBank/DDBJ databases">
        <title>Complete genome sequence of Nguyenibacter vanlangesis HBCM-1154, a strain capable of nitrogen fixation, IAA production, and phosphorus solubilization isolated from sugarcane soil.</title>
        <authorList>
            <person name="MY HANH P."/>
        </authorList>
    </citation>
    <scope>NUCLEOTIDE SEQUENCE [LARGE SCALE GENOMIC DNA]</scope>
    <source>
        <strain evidence="1 2">HBCM 1154</strain>
    </source>
</reference>
<dbReference type="RefSeq" id="WP_342628591.1">
    <property type="nucleotide sequence ID" value="NZ_CP152276.1"/>
</dbReference>
<proteinExistence type="predicted"/>
<dbReference type="Pfam" id="PF07845">
    <property type="entry name" value="DUF1636"/>
    <property type="match status" value="1"/>
</dbReference>
<keyword evidence="2" id="KW-1185">Reference proteome</keyword>
<name>A0ABZ3D5Q6_9PROT</name>